<protein>
    <submittedName>
        <fullName evidence="2">Competence/damage-inducible protein A</fullName>
    </submittedName>
</protein>
<keyword evidence="3" id="KW-1185">Reference proteome</keyword>
<reference evidence="2 3" key="1">
    <citation type="submission" date="2020-04" db="EMBL/GenBank/DDBJ databases">
        <title>Rhizobium sp. S-51 isolated from soil.</title>
        <authorList>
            <person name="Dahal R.H."/>
        </authorList>
    </citation>
    <scope>NUCLEOTIDE SEQUENCE [LARGE SCALE GENOMIC DNA]</scope>
    <source>
        <strain evidence="2 3">S-51</strain>
    </source>
</reference>
<evidence type="ECO:0000259" key="1">
    <source>
        <dbReference type="SMART" id="SM00852"/>
    </source>
</evidence>
<evidence type="ECO:0000313" key="3">
    <source>
        <dbReference type="Proteomes" id="UP000541470"/>
    </source>
</evidence>
<accession>A0A7Y0AUR3</accession>
<dbReference type="InterPro" id="IPR050101">
    <property type="entry name" value="CinA"/>
</dbReference>
<dbReference type="SUPFAM" id="SSF53218">
    <property type="entry name" value="Molybdenum cofactor biosynthesis proteins"/>
    <property type="match status" value="1"/>
</dbReference>
<name>A0A7Y0AUR3_9HYPH</name>
<sequence length="262" mass="28116">MTDASLKTAAMLAIGDELLSGRTKDKNIGHLADVLTLAGIDLKEVRIVADEEESIVEALDALRARYTYVFTSGGIGPTHDDITADAVSKAFGVPCRHDAEAMKLLGAMYERRNMEFTEARQRMARMPEGARHIPNPVSTAPGFVIGNVHVMAGVPQVFQAMLDHVVSTLPAGTRMLSRSIACPFGEGDIGTLLGAIQKNHPETSIGSYPQFDGKRFSTELIVRARDEAVLAAAAADVEAMISALEAERDGNRPRDLDTGELA</sequence>
<dbReference type="Proteomes" id="UP000541470">
    <property type="component" value="Unassembled WGS sequence"/>
</dbReference>
<dbReference type="EMBL" id="JABBGK010000001">
    <property type="protein sequence ID" value="NML73886.1"/>
    <property type="molecule type" value="Genomic_DNA"/>
</dbReference>
<dbReference type="AlphaFoldDB" id="A0A7Y0AUR3"/>
<comment type="caution">
    <text evidence="2">The sequence shown here is derived from an EMBL/GenBank/DDBJ whole genome shotgun (WGS) entry which is preliminary data.</text>
</comment>
<dbReference type="InterPro" id="IPR056596">
    <property type="entry name" value="FLAD1_M"/>
</dbReference>
<dbReference type="Pfam" id="PF24102">
    <property type="entry name" value="FLAD1_M"/>
    <property type="match status" value="1"/>
</dbReference>
<dbReference type="RefSeq" id="WP_169588570.1">
    <property type="nucleotide sequence ID" value="NZ_JABBGK010000001.1"/>
</dbReference>
<dbReference type="PANTHER" id="PTHR13939">
    <property type="entry name" value="NICOTINAMIDE-NUCLEOTIDE AMIDOHYDROLASE PNCC"/>
    <property type="match status" value="1"/>
</dbReference>
<dbReference type="InterPro" id="IPR001453">
    <property type="entry name" value="MoaB/Mog_dom"/>
</dbReference>
<dbReference type="PANTHER" id="PTHR13939:SF0">
    <property type="entry name" value="NMN AMIDOHYDROLASE-LIKE PROTEIN YFAY"/>
    <property type="match status" value="1"/>
</dbReference>
<dbReference type="InterPro" id="IPR036425">
    <property type="entry name" value="MoaB/Mog-like_dom_sf"/>
</dbReference>
<gene>
    <name evidence="2" type="ORF">HHL25_07085</name>
</gene>
<dbReference type="SMART" id="SM00852">
    <property type="entry name" value="MoCF_biosynth"/>
    <property type="match status" value="1"/>
</dbReference>
<evidence type="ECO:0000313" key="2">
    <source>
        <dbReference type="EMBL" id="NML73886.1"/>
    </source>
</evidence>
<organism evidence="2 3">
    <name type="scientific">Rhizobium terricola</name>
    <dbReference type="NCBI Taxonomy" id="2728849"/>
    <lineage>
        <taxon>Bacteria</taxon>
        <taxon>Pseudomonadati</taxon>
        <taxon>Pseudomonadota</taxon>
        <taxon>Alphaproteobacteria</taxon>
        <taxon>Hyphomicrobiales</taxon>
        <taxon>Rhizobiaceae</taxon>
        <taxon>Rhizobium/Agrobacterium group</taxon>
        <taxon>Rhizobium</taxon>
    </lineage>
</organism>
<dbReference type="Pfam" id="PF00994">
    <property type="entry name" value="MoCF_biosynth"/>
    <property type="match status" value="1"/>
</dbReference>
<proteinExistence type="predicted"/>
<dbReference type="Gene3D" id="3.40.980.10">
    <property type="entry name" value="MoaB/Mog-like domain"/>
    <property type="match status" value="1"/>
</dbReference>
<feature type="domain" description="MoaB/Mog" evidence="1">
    <location>
        <begin position="10"/>
        <end position="172"/>
    </location>
</feature>
<dbReference type="CDD" id="cd00885">
    <property type="entry name" value="cinA"/>
    <property type="match status" value="1"/>
</dbReference>